<dbReference type="RefSeq" id="WP_110448916.1">
    <property type="nucleotide sequence ID" value="NZ_CP029479.1"/>
</dbReference>
<keyword evidence="2" id="KW-0472">Membrane</keyword>
<gene>
    <name evidence="3" type="ORF">HYN04_00370</name>
</gene>
<feature type="region of interest" description="Disordered" evidence="1">
    <location>
        <begin position="69"/>
        <end position="94"/>
    </location>
</feature>
<dbReference type="KEGG" id="phb:HYN04_00370"/>
<feature type="transmembrane region" description="Helical" evidence="2">
    <location>
        <begin position="31"/>
        <end position="49"/>
    </location>
</feature>
<proteinExistence type="predicted"/>
<dbReference type="AlphaFoldDB" id="A0A2Z3HKY3"/>
<keyword evidence="2" id="KW-0812">Transmembrane</keyword>
<dbReference type="EMBL" id="CP029479">
    <property type="protein sequence ID" value="AWM76347.1"/>
    <property type="molecule type" value="Genomic_DNA"/>
</dbReference>
<dbReference type="Proteomes" id="UP000247763">
    <property type="component" value="Chromosome"/>
</dbReference>
<name>A0A2Z3HKY3_9CAUL</name>
<evidence type="ECO:0000256" key="2">
    <source>
        <dbReference type="SAM" id="Phobius"/>
    </source>
</evidence>
<keyword evidence="2" id="KW-1133">Transmembrane helix</keyword>
<accession>A0A2Z3HKY3</accession>
<sequence length="146" mass="14830">MTWLLIAAVALGLLAWAGRTGARTGRREWRLIAGGLALAALVAGVLSLLRGGWPLGLALVAGGLALAGAARSPTPKAGTRPDPPQSQPEGMSLSEARSVLGLGADASREDVLEAHARLIRRTHPDAGGTDGLAAHLNAARDRLLGG</sequence>
<evidence type="ECO:0000256" key="1">
    <source>
        <dbReference type="SAM" id="MobiDB-lite"/>
    </source>
</evidence>
<keyword evidence="4" id="KW-1185">Reference proteome</keyword>
<dbReference type="SUPFAM" id="SSF46565">
    <property type="entry name" value="Chaperone J-domain"/>
    <property type="match status" value="1"/>
</dbReference>
<evidence type="ECO:0000313" key="3">
    <source>
        <dbReference type="EMBL" id="AWM76347.1"/>
    </source>
</evidence>
<organism evidence="3 4">
    <name type="scientific">Phenylobacterium parvum</name>
    <dbReference type="NCBI Taxonomy" id="2201350"/>
    <lineage>
        <taxon>Bacteria</taxon>
        <taxon>Pseudomonadati</taxon>
        <taxon>Pseudomonadota</taxon>
        <taxon>Alphaproteobacteria</taxon>
        <taxon>Caulobacterales</taxon>
        <taxon>Caulobacteraceae</taxon>
        <taxon>Phenylobacterium</taxon>
    </lineage>
</organism>
<reference evidence="4" key="1">
    <citation type="submission" date="2018-05" db="EMBL/GenBank/DDBJ databases">
        <title>Genome sequencing of Phenylobacterium sp. HYN0004.</title>
        <authorList>
            <person name="Yi H."/>
            <person name="Baek C."/>
        </authorList>
    </citation>
    <scope>NUCLEOTIDE SEQUENCE [LARGE SCALE GENOMIC DNA]</scope>
    <source>
        <strain evidence="4">HYN0004</strain>
    </source>
</reference>
<evidence type="ECO:0000313" key="4">
    <source>
        <dbReference type="Proteomes" id="UP000247763"/>
    </source>
</evidence>
<dbReference type="InterPro" id="IPR036869">
    <property type="entry name" value="J_dom_sf"/>
</dbReference>
<protein>
    <submittedName>
        <fullName evidence="3">Molecular chaperone DnaJ</fullName>
    </submittedName>
</protein>
<dbReference type="Gene3D" id="1.10.287.110">
    <property type="entry name" value="DnaJ domain"/>
    <property type="match status" value="1"/>
</dbReference>
<dbReference type="OrthoDB" id="9811070at2"/>